<dbReference type="CDD" id="cd02440">
    <property type="entry name" value="AdoMet_MTases"/>
    <property type="match status" value="1"/>
</dbReference>
<dbReference type="EMBL" id="HBHP01028186">
    <property type="protein sequence ID" value="CAD9773442.1"/>
    <property type="molecule type" value="Transcribed_RNA"/>
</dbReference>
<reference evidence="4" key="1">
    <citation type="submission" date="2021-01" db="EMBL/GenBank/DDBJ databases">
        <authorList>
            <person name="Corre E."/>
            <person name="Pelletier E."/>
            <person name="Niang G."/>
            <person name="Scheremetjew M."/>
            <person name="Finn R."/>
            <person name="Kale V."/>
            <person name="Holt S."/>
            <person name="Cochrane G."/>
            <person name="Meng A."/>
            <person name="Brown T."/>
            <person name="Cohen L."/>
        </authorList>
    </citation>
    <scope>NUCLEOTIDE SEQUENCE</scope>
    <source>
        <strain evidence="4">CCMP622</strain>
    </source>
</reference>
<proteinExistence type="predicted"/>
<organism evidence="4">
    <name type="scientific">Lotharella oceanica</name>
    <dbReference type="NCBI Taxonomy" id="641309"/>
    <lineage>
        <taxon>Eukaryota</taxon>
        <taxon>Sar</taxon>
        <taxon>Rhizaria</taxon>
        <taxon>Cercozoa</taxon>
        <taxon>Chlorarachniophyceae</taxon>
        <taxon>Lotharella</taxon>
    </lineage>
</organism>
<evidence type="ECO:0000256" key="1">
    <source>
        <dbReference type="ARBA" id="ARBA00022679"/>
    </source>
</evidence>
<protein>
    <recommendedName>
        <fullName evidence="3">Methyltransferase type 11 domain-containing protein</fullName>
    </recommendedName>
</protein>
<evidence type="ECO:0000313" key="4">
    <source>
        <dbReference type="EMBL" id="CAD9773442.1"/>
    </source>
</evidence>
<dbReference type="Gene3D" id="3.40.50.150">
    <property type="entry name" value="Vaccinia Virus protein VP39"/>
    <property type="match status" value="1"/>
</dbReference>
<evidence type="ECO:0000259" key="3">
    <source>
        <dbReference type="Pfam" id="PF08241"/>
    </source>
</evidence>
<dbReference type="InterPro" id="IPR029063">
    <property type="entry name" value="SAM-dependent_MTases_sf"/>
</dbReference>
<dbReference type="AlphaFoldDB" id="A0A7S2TZY8"/>
<name>A0A7S2TZY8_9EUKA</name>
<gene>
    <name evidence="4" type="ORF">LSP00402_LOCUS17434</name>
</gene>
<dbReference type="Pfam" id="PF08241">
    <property type="entry name" value="Methyltransf_11"/>
    <property type="match status" value="1"/>
</dbReference>
<dbReference type="GO" id="GO:0008757">
    <property type="term" value="F:S-adenosylmethionine-dependent methyltransferase activity"/>
    <property type="evidence" value="ECO:0007669"/>
    <property type="project" value="InterPro"/>
</dbReference>
<keyword evidence="1" id="KW-0808">Transferase</keyword>
<dbReference type="PANTHER" id="PTHR44068:SF11">
    <property type="entry name" value="GERANYL DIPHOSPHATE 2-C-METHYLTRANSFERASE"/>
    <property type="match status" value="1"/>
</dbReference>
<feature type="region of interest" description="Disordered" evidence="2">
    <location>
        <begin position="1"/>
        <end position="34"/>
    </location>
</feature>
<dbReference type="InterPro" id="IPR013216">
    <property type="entry name" value="Methyltransf_11"/>
</dbReference>
<feature type="domain" description="Methyltransferase type 11" evidence="3">
    <location>
        <begin position="152"/>
        <end position="248"/>
    </location>
</feature>
<dbReference type="PANTHER" id="PTHR44068">
    <property type="entry name" value="ZGC:194242"/>
    <property type="match status" value="1"/>
</dbReference>
<dbReference type="InterPro" id="IPR050447">
    <property type="entry name" value="Erg6_SMT_methyltransf"/>
</dbReference>
<sequence>MSMRAQRLATSSLLTPIHNQHKDPTYSSSSSAAAAPSSSFAPVAPFATSMAALPLASTRRAGHSLRTQATKGGDQLFDNIADFYDSLSGIWEREYGEHMHHGWYGEGEEKSKSQITVQQAQVALMEELAKLGGIKELAEQIMATEGRRIRILDVGCGIGGASRWLANTFDADVTGISLSPTQIARATELAKEKQLSERTDFQVQNALSSTLPDGGFDVVWSLEMAEHIPDRDTFLKEIHRMLNKKHGRLAMVTWCKRDGMLDFDEEIALNYISEWYNLPRWISMERWASLAPGAGFESPTPLDWSQGVRPMQFWGDILVTSLQPKNIVGLLQIGDKGVKAGAAAALMAYGFYKDFIKFGAMRMDVKQA</sequence>
<feature type="compositionally biased region" description="Polar residues" evidence="2">
    <location>
        <begin position="8"/>
        <end position="18"/>
    </location>
</feature>
<accession>A0A7S2TZY8</accession>
<evidence type="ECO:0000256" key="2">
    <source>
        <dbReference type="SAM" id="MobiDB-lite"/>
    </source>
</evidence>
<dbReference type="SUPFAM" id="SSF53335">
    <property type="entry name" value="S-adenosyl-L-methionine-dependent methyltransferases"/>
    <property type="match status" value="1"/>
</dbReference>